<keyword evidence="1" id="KW-0472">Membrane</keyword>
<reference evidence="2 3" key="1">
    <citation type="journal article" date="2024" name="Commun. Biol.">
        <title>Comparative genomic analysis of thermophilic fungi reveals convergent evolutionary adaptations and gene losses.</title>
        <authorList>
            <person name="Steindorff A.S."/>
            <person name="Aguilar-Pontes M.V."/>
            <person name="Robinson A.J."/>
            <person name="Andreopoulos B."/>
            <person name="LaButti K."/>
            <person name="Kuo A."/>
            <person name="Mondo S."/>
            <person name="Riley R."/>
            <person name="Otillar R."/>
            <person name="Haridas S."/>
            <person name="Lipzen A."/>
            <person name="Grimwood J."/>
            <person name="Schmutz J."/>
            <person name="Clum A."/>
            <person name="Reid I.D."/>
            <person name="Moisan M.C."/>
            <person name="Butler G."/>
            <person name="Nguyen T.T.M."/>
            <person name="Dewar K."/>
            <person name="Conant G."/>
            <person name="Drula E."/>
            <person name="Henrissat B."/>
            <person name="Hansel C."/>
            <person name="Singer S."/>
            <person name="Hutchinson M.I."/>
            <person name="de Vries R.P."/>
            <person name="Natvig D.O."/>
            <person name="Powell A.J."/>
            <person name="Tsang A."/>
            <person name="Grigoriev I.V."/>
        </authorList>
    </citation>
    <scope>NUCLEOTIDE SEQUENCE [LARGE SCALE GENOMIC DNA]</scope>
    <source>
        <strain evidence="2 3">ATCC 24622</strain>
    </source>
</reference>
<sequence length="104" mass="12071">MTVAFESQAHTHTPICIGEKGTAWDRVTIRPYKNKNPPRPKTRTVLPLPIRDSSRLFSMNRTQKQRRLASSFISQEFSVLCRIPILRFSSSLFFVALLFSWLVF</sequence>
<evidence type="ECO:0008006" key="4">
    <source>
        <dbReference type="Google" id="ProtNLM"/>
    </source>
</evidence>
<comment type="caution">
    <text evidence="2">The sequence shown here is derived from an EMBL/GenBank/DDBJ whole genome shotgun (WGS) entry which is preliminary data.</text>
</comment>
<accession>A0ABR3W263</accession>
<evidence type="ECO:0000256" key="1">
    <source>
        <dbReference type="SAM" id="Phobius"/>
    </source>
</evidence>
<name>A0ABR3W263_9PEZI</name>
<keyword evidence="1" id="KW-0812">Transmembrane</keyword>
<dbReference type="Proteomes" id="UP001586593">
    <property type="component" value="Unassembled WGS sequence"/>
</dbReference>
<keyword evidence="1" id="KW-1133">Transmembrane helix</keyword>
<evidence type="ECO:0000313" key="2">
    <source>
        <dbReference type="EMBL" id="KAL1851363.1"/>
    </source>
</evidence>
<protein>
    <recommendedName>
        <fullName evidence="4">Transmembrane protein</fullName>
    </recommendedName>
</protein>
<organism evidence="2 3">
    <name type="scientific">Phialemonium thermophilum</name>
    <dbReference type="NCBI Taxonomy" id="223376"/>
    <lineage>
        <taxon>Eukaryota</taxon>
        <taxon>Fungi</taxon>
        <taxon>Dikarya</taxon>
        <taxon>Ascomycota</taxon>
        <taxon>Pezizomycotina</taxon>
        <taxon>Sordariomycetes</taxon>
        <taxon>Sordariomycetidae</taxon>
        <taxon>Cephalothecales</taxon>
        <taxon>Cephalothecaceae</taxon>
        <taxon>Phialemonium</taxon>
    </lineage>
</organism>
<keyword evidence="3" id="KW-1185">Reference proteome</keyword>
<gene>
    <name evidence="2" type="ORF">VTK73DRAFT_9450</name>
</gene>
<proteinExistence type="predicted"/>
<feature type="transmembrane region" description="Helical" evidence="1">
    <location>
        <begin position="85"/>
        <end position="103"/>
    </location>
</feature>
<evidence type="ECO:0000313" key="3">
    <source>
        <dbReference type="Proteomes" id="UP001586593"/>
    </source>
</evidence>
<dbReference type="EMBL" id="JAZHXJ010000789">
    <property type="protein sequence ID" value="KAL1851363.1"/>
    <property type="molecule type" value="Genomic_DNA"/>
</dbReference>